<dbReference type="EMBL" id="WMLF01000178">
    <property type="protein sequence ID" value="MBB1244638.1"/>
    <property type="molecule type" value="Genomic_DNA"/>
</dbReference>
<evidence type="ECO:0000256" key="1">
    <source>
        <dbReference type="SAM" id="Phobius"/>
    </source>
</evidence>
<protein>
    <recommendedName>
        <fullName evidence="4">Secreted protein</fullName>
    </recommendedName>
</protein>
<proteinExistence type="predicted"/>
<evidence type="ECO:0008006" key="4">
    <source>
        <dbReference type="Google" id="ProtNLM"/>
    </source>
</evidence>
<sequence>MVGRGTAVVGLVLAAVAGLLFGAAGTAAADSGYRYWSFWTWDRDGGEWRYATQGPASLRPVDGAVVGFRFAVSEDSADATTPRGPADFAAVCGDTAAEDGRKRVALVVDPGTRADAPAGETPPARRAECAVVAPEASAADALAAVAPPLRYDSSALLCAIAGYPRTGCGERVAVGGERGRKDDGQDGGGGGVPLWLGGVVLVVLAGGAVWQVRRRRS</sequence>
<keyword evidence="3" id="KW-1185">Reference proteome</keyword>
<keyword evidence="1" id="KW-1133">Transmembrane helix</keyword>
<comment type="caution">
    <text evidence="2">The sequence shown here is derived from an EMBL/GenBank/DDBJ whole genome shotgun (WGS) entry which is preliminary data.</text>
</comment>
<name>A0ABR6EH41_9ACTN</name>
<keyword evidence="1" id="KW-0472">Membrane</keyword>
<feature type="transmembrane region" description="Helical" evidence="1">
    <location>
        <begin position="192"/>
        <end position="212"/>
    </location>
</feature>
<evidence type="ECO:0000313" key="3">
    <source>
        <dbReference type="Proteomes" id="UP000766698"/>
    </source>
</evidence>
<evidence type="ECO:0000313" key="2">
    <source>
        <dbReference type="EMBL" id="MBB1244638.1"/>
    </source>
</evidence>
<dbReference type="InterPro" id="IPR047703">
    <property type="entry name" value="SCO2322-like"/>
</dbReference>
<reference evidence="3" key="1">
    <citation type="journal article" date="2020" name="Syst. Appl. Microbiol.">
        <title>Streptomyces alkaliterrae sp. nov., isolated from an alkaline soil, and emended descriptions of Streptomyces alkaliphilus, Streptomyces calidiresistens and Streptomyces durbertensis.</title>
        <authorList>
            <person name="Swiecimska M."/>
            <person name="Golinska P."/>
            <person name="Nouioui I."/>
            <person name="Wypij M."/>
            <person name="Rai M."/>
            <person name="Sangal V."/>
            <person name="Goodfellow M."/>
        </authorList>
    </citation>
    <scope>NUCLEOTIDE SEQUENCE [LARGE SCALE GENOMIC DNA]</scope>
    <source>
        <strain evidence="3">DSM 104538</strain>
    </source>
</reference>
<keyword evidence="1" id="KW-0812">Transmembrane</keyword>
<gene>
    <name evidence="2" type="ORF">GL263_13840</name>
</gene>
<organism evidence="2 3">
    <name type="scientific">Streptomyces durbertensis</name>
    <dbReference type="NCBI Taxonomy" id="2448886"/>
    <lineage>
        <taxon>Bacteria</taxon>
        <taxon>Bacillati</taxon>
        <taxon>Actinomycetota</taxon>
        <taxon>Actinomycetes</taxon>
        <taxon>Kitasatosporales</taxon>
        <taxon>Streptomycetaceae</taxon>
        <taxon>Streptomyces</taxon>
    </lineage>
</organism>
<dbReference type="NCBIfam" id="NF040672">
    <property type="entry name" value="SCO2322_fam"/>
    <property type="match status" value="1"/>
</dbReference>
<dbReference type="Proteomes" id="UP000766698">
    <property type="component" value="Unassembled WGS sequence"/>
</dbReference>
<accession>A0ABR6EH41</accession>